<evidence type="ECO:0000256" key="10">
    <source>
        <dbReference type="ARBA" id="ARBA00023136"/>
    </source>
</evidence>
<keyword evidence="3" id="KW-0597">Phosphoprotein</keyword>
<evidence type="ECO:0000256" key="5">
    <source>
        <dbReference type="ARBA" id="ARBA00022737"/>
    </source>
</evidence>
<evidence type="ECO:0000256" key="6">
    <source>
        <dbReference type="ARBA" id="ARBA00022824"/>
    </source>
</evidence>
<dbReference type="SMART" id="SM00239">
    <property type="entry name" value="C2"/>
    <property type="match status" value="2"/>
</dbReference>
<evidence type="ECO:0000256" key="12">
    <source>
        <dbReference type="SAM" id="Phobius"/>
    </source>
</evidence>
<feature type="compositionally biased region" description="Basic and acidic residues" evidence="11">
    <location>
        <begin position="805"/>
        <end position="830"/>
    </location>
</feature>
<evidence type="ECO:0000256" key="4">
    <source>
        <dbReference type="ARBA" id="ARBA00022692"/>
    </source>
</evidence>
<dbReference type="Proteomes" id="UP001161757">
    <property type="component" value="Unassembled WGS sequence"/>
</dbReference>
<feature type="region of interest" description="Disordered" evidence="11">
    <location>
        <begin position="1345"/>
        <end position="1365"/>
    </location>
</feature>
<feature type="domain" description="SMP-LTD" evidence="14">
    <location>
        <begin position="351"/>
        <end position="616"/>
    </location>
</feature>
<dbReference type="GO" id="GO:0061817">
    <property type="term" value="P:endoplasmic reticulum-plasma membrane tethering"/>
    <property type="evidence" value="ECO:0007669"/>
    <property type="project" value="InterPro"/>
</dbReference>
<keyword evidence="6" id="KW-0256">Endoplasmic reticulum</keyword>
<evidence type="ECO:0000313" key="16">
    <source>
        <dbReference type="Proteomes" id="UP001161757"/>
    </source>
</evidence>
<reference evidence="15" key="1">
    <citation type="submission" date="2023-01" db="EMBL/GenBank/DDBJ databases">
        <title>Exophiala dermititidis isolated from Cystic Fibrosis Patient.</title>
        <authorList>
            <person name="Kurbessoian T."/>
            <person name="Crocker A."/>
            <person name="Murante D."/>
            <person name="Hogan D.A."/>
            <person name="Stajich J.E."/>
        </authorList>
    </citation>
    <scope>NUCLEOTIDE SEQUENCE</scope>
    <source>
        <strain evidence="15">Ex8</strain>
    </source>
</reference>
<dbReference type="InterPro" id="IPR000008">
    <property type="entry name" value="C2_dom"/>
</dbReference>
<dbReference type="InterPro" id="IPR031468">
    <property type="entry name" value="SMP_LBD"/>
</dbReference>
<feature type="domain" description="C2" evidence="13">
    <location>
        <begin position="829"/>
        <end position="966"/>
    </location>
</feature>
<keyword evidence="4 12" id="KW-0812">Transmembrane</keyword>
<evidence type="ECO:0008006" key="17">
    <source>
        <dbReference type="Google" id="ProtNLM"/>
    </source>
</evidence>
<feature type="region of interest" description="Disordered" evidence="11">
    <location>
        <begin position="861"/>
        <end position="886"/>
    </location>
</feature>
<evidence type="ECO:0000256" key="7">
    <source>
        <dbReference type="ARBA" id="ARBA00022989"/>
    </source>
</evidence>
<keyword evidence="2" id="KW-0813">Transport</keyword>
<feature type="compositionally biased region" description="Low complexity" evidence="11">
    <location>
        <begin position="1205"/>
        <end position="1219"/>
    </location>
</feature>
<evidence type="ECO:0000259" key="13">
    <source>
        <dbReference type="PROSITE" id="PS50004"/>
    </source>
</evidence>
<protein>
    <recommendedName>
        <fullName evidence="17">C2 domain-containing protein</fullName>
    </recommendedName>
</protein>
<evidence type="ECO:0000259" key="14">
    <source>
        <dbReference type="PROSITE" id="PS51847"/>
    </source>
</evidence>
<dbReference type="GO" id="GO:0006869">
    <property type="term" value="P:lipid transport"/>
    <property type="evidence" value="ECO:0007669"/>
    <property type="project" value="UniProtKB-KW"/>
</dbReference>
<dbReference type="PANTHER" id="PTHR47348:SF2">
    <property type="entry name" value="MEIOTICALLY UP-REGULATED 190 PROTEIN"/>
    <property type="match status" value="1"/>
</dbReference>
<evidence type="ECO:0000256" key="3">
    <source>
        <dbReference type="ARBA" id="ARBA00022553"/>
    </source>
</evidence>
<gene>
    <name evidence="15" type="ORF">HRR80_003914</name>
</gene>
<feature type="region of interest" description="Disordered" evidence="11">
    <location>
        <begin position="799"/>
        <end position="830"/>
    </location>
</feature>
<dbReference type="Gene3D" id="2.60.40.150">
    <property type="entry name" value="C2 domain"/>
    <property type="match status" value="2"/>
</dbReference>
<feature type="domain" description="C2" evidence="13">
    <location>
        <begin position="614"/>
        <end position="743"/>
    </location>
</feature>
<evidence type="ECO:0000256" key="9">
    <source>
        <dbReference type="ARBA" id="ARBA00023121"/>
    </source>
</evidence>
<feature type="compositionally biased region" description="Basic and acidic residues" evidence="11">
    <location>
        <begin position="70"/>
        <end position="90"/>
    </location>
</feature>
<dbReference type="GO" id="GO:0005789">
    <property type="term" value="C:endoplasmic reticulum membrane"/>
    <property type="evidence" value="ECO:0007669"/>
    <property type="project" value="UniProtKB-SubCell"/>
</dbReference>
<keyword evidence="7 12" id="KW-1133">Transmembrane helix</keyword>
<feature type="compositionally biased region" description="Basic residues" evidence="11">
    <location>
        <begin position="153"/>
        <end position="162"/>
    </location>
</feature>
<keyword evidence="5" id="KW-0677">Repeat</keyword>
<dbReference type="PROSITE" id="PS50004">
    <property type="entry name" value="C2"/>
    <property type="match status" value="2"/>
</dbReference>
<evidence type="ECO:0000256" key="2">
    <source>
        <dbReference type="ARBA" id="ARBA00022448"/>
    </source>
</evidence>
<dbReference type="Pfam" id="PF25331">
    <property type="entry name" value="C2_Mug190_3rd"/>
    <property type="match status" value="1"/>
</dbReference>
<dbReference type="CDD" id="cd04052">
    <property type="entry name" value="C2B_Tricalbin-like"/>
    <property type="match status" value="1"/>
</dbReference>
<feature type="compositionally biased region" description="Basic and acidic residues" evidence="11">
    <location>
        <begin position="32"/>
        <end position="52"/>
    </location>
</feature>
<comment type="caution">
    <text evidence="15">The sequence shown here is derived from an EMBL/GenBank/DDBJ whole genome shotgun (WGS) entry which is preliminary data.</text>
</comment>
<organism evidence="15 16">
    <name type="scientific">Exophiala dermatitidis</name>
    <name type="common">Black yeast-like fungus</name>
    <name type="synonym">Wangiella dermatitidis</name>
    <dbReference type="NCBI Taxonomy" id="5970"/>
    <lineage>
        <taxon>Eukaryota</taxon>
        <taxon>Fungi</taxon>
        <taxon>Dikarya</taxon>
        <taxon>Ascomycota</taxon>
        <taxon>Pezizomycotina</taxon>
        <taxon>Eurotiomycetes</taxon>
        <taxon>Chaetothyriomycetidae</taxon>
        <taxon>Chaetothyriales</taxon>
        <taxon>Herpotrichiellaceae</taxon>
        <taxon>Exophiala</taxon>
    </lineage>
</organism>
<dbReference type="InterPro" id="IPR037767">
    <property type="entry name" value="C2A_Mug190-like"/>
</dbReference>
<dbReference type="EMBL" id="JAJGCB010000006">
    <property type="protein sequence ID" value="KAJ8992016.1"/>
    <property type="molecule type" value="Genomic_DNA"/>
</dbReference>
<keyword evidence="8" id="KW-0445">Lipid transport</keyword>
<evidence type="ECO:0000256" key="8">
    <source>
        <dbReference type="ARBA" id="ARBA00023055"/>
    </source>
</evidence>
<dbReference type="CDD" id="cd04041">
    <property type="entry name" value="C2A_fungal"/>
    <property type="match status" value="1"/>
</dbReference>
<name>A0AAN6EUQ5_EXODE</name>
<evidence type="ECO:0000256" key="1">
    <source>
        <dbReference type="ARBA" id="ARBA00004586"/>
    </source>
</evidence>
<dbReference type="CDD" id="cd21676">
    <property type="entry name" value="SMP_Mug190"/>
    <property type="match status" value="1"/>
</dbReference>
<feature type="compositionally biased region" description="Polar residues" evidence="11">
    <location>
        <begin position="191"/>
        <end position="208"/>
    </location>
</feature>
<dbReference type="Pfam" id="PF00168">
    <property type="entry name" value="C2"/>
    <property type="match status" value="2"/>
</dbReference>
<evidence type="ECO:0000256" key="11">
    <source>
        <dbReference type="SAM" id="MobiDB-lite"/>
    </source>
</evidence>
<comment type="subcellular location">
    <subcellularLocation>
        <location evidence="1">Endoplasmic reticulum membrane</location>
    </subcellularLocation>
</comment>
<evidence type="ECO:0000313" key="15">
    <source>
        <dbReference type="EMBL" id="KAJ8992016.1"/>
    </source>
</evidence>
<dbReference type="InterPro" id="IPR035892">
    <property type="entry name" value="C2_domain_sf"/>
</dbReference>
<proteinExistence type="predicted"/>
<feature type="region of interest" description="Disordered" evidence="11">
    <location>
        <begin position="1"/>
        <end position="215"/>
    </location>
</feature>
<dbReference type="InterPro" id="IPR037765">
    <property type="entry name" value="C2B_Tricalbin"/>
</dbReference>
<dbReference type="PANTHER" id="PTHR47348">
    <property type="entry name" value="MEIOTICALLY UP-REGULATED GENE 190 PROTEIN"/>
    <property type="match status" value="1"/>
</dbReference>
<dbReference type="Pfam" id="PF25669">
    <property type="entry name" value="SMP_MUG190-like"/>
    <property type="match status" value="1"/>
</dbReference>
<feature type="transmembrane region" description="Helical" evidence="12">
    <location>
        <begin position="255"/>
        <end position="275"/>
    </location>
</feature>
<dbReference type="SUPFAM" id="SSF49562">
    <property type="entry name" value="C2 domain (Calcium/lipid-binding domain, CaLB)"/>
    <property type="match status" value="2"/>
</dbReference>
<dbReference type="GO" id="GO:0008289">
    <property type="term" value="F:lipid binding"/>
    <property type="evidence" value="ECO:0007669"/>
    <property type="project" value="UniProtKB-KW"/>
</dbReference>
<keyword evidence="10 12" id="KW-0472">Membrane</keyword>
<feature type="region of interest" description="Disordered" evidence="11">
    <location>
        <begin position="422"/>
        <end position="480"/>
    </location>
</feature>
<feature type="transmembrane region" description="Helical" evidence="12">
    <location>
        <begin position="295"/>
        <end position="317"/>
    </location>
</feature>
<dbReference type="InterPro" id="IPR057349">
    <property type="entry name" value="C2_Mug190_3rd"/>
</dbReference>
<dbReference type="PROSITE" id="PS51847">
    <property type="entry name" value="SMP"/>
    <property type="match status" value="1"/>
</dbReference>
<feature type="compositionally biased region" description="Basic and acidic residues" evidence="11">
    <location>
        <begin position="1351"/>
        <end position="1365"/>
    </location>
</feature>
<keyword evidence="9" id="KW-0446">Lipid-binding</keyword>
<feature type="compositionally biased region" description="Acidic residues" evidence="11">
    <location>
        <begin position="874"/>
        <end position="883"/>
    </location>
</feature>
<accession>A0AAN6EUQ5</accession>
<feature type="compositionally biased region" description="Low complexity" evidence="11">
    <location>
        <begin position="93"/>
        <end position="118"/>
    </location>
</feature>
<feature type="region of interest" description="Disordered" evidence="11">
    <location>
        <begin position="1177"/>
        <end position="1268"/>
    </location>
</feature>
<feature type="compositionally biased region" description="Basic and acidic residues" evidence="11">
    <location>
        <begin position="127"/>
        <end position="137"/>
    </location>
</feature>
<feature type="compositionally biased region" description="Basic residues" evidence="11">
    <location>
        <begin position="1229"/>
        <end position="1243"/>
    </location>
</feature>
<feature type="compositionally biased region" description="Basic and acidic residues" evidence="11">
    <location>
        <begin position="460"/>
        <end position="472"/>
    </location>
</feature>
<sequence>MSAVDDIDPDSSRTNHQPPHTARHPIPTIQRYKAERSELNDHQQQAEEAQHDEGDEPTVKRAYHAAKNILKGEDPPKKSQHDPYRSENRNVEGTGQPTQDAQQQSDQDGQYGQTQNSDSDGDDEENEPRGKGGDDKGGQSATEAVAASTDPRQKRKAMKHKKRDEGGREVTDPVTHLPIVIRDSTRKDLKSTPQNYPAYGSQTSTMTGVSGAKKSQSDLEAEQAQLQSSHNGMQKLFPPPRFDEMKVELNRTYQFALTLGLGCIVLLVSLCLILFRLIGMGPATSYDLRGSSWTALASMGAISIIPAATGFAVIVVLRGWLGKKVDSIWNDEVWDAARKQERQGNEAEDLIPESVTWLNNLLAAVWPLINPDLFTSIADMLEDVMQASLPKVVRMVSVDDLGQGSEAFRILGVNWLPTGAASRTVGANGKLKPAEDEEKSDRASPGQGQIEGDDSDDKDNDSRSGDKRKESQQDEQEQQAIREGMEAEQGDFVNLELAFAYRARSSGKSLQAKAKNAHLYLKFYLPGGIVVPVWVELKGIVGTMRLRLQLTPDPPFFSLCTLTFMGQPQADLSCVPLSRHALNLMDVPLISSFVQSSIDAALAEYVAPKSLTLDLKDMLVGDDFKKDTVARGVVMIYIKCAKGFKEGDGGVGPFSGSSDAYMTVAWGKFGKPVSSTRVIVDDQAPAWHEWASILVTPEELNAGEKLRLQLWDSDKYTADDDLGRVEVDLHELMHNPKTRNQMCDREDRFKGEDPDEVLPGTVQWRVGYFEKTEITEQQLAEQTQDPNIRSIEDLREQVTQSAKNKLREATAHDESKEIKQQQQEDYKEREDALIISSPPPADYPSGIFSIQIHNITGLEVQSLQKRDKKRGEGDREDESEQSDDLPSSYATIILNHQKIYRTRTKPKNSKPFFNAGTERFIRDWRSAEIMVSVRDDRERENDPLLGMVYLPLRRVFEKASQVMQTYPLVGGIGYGRIRISMVWRSVQLKLPKELLGWNYGTLEVKCPVKLKSTNNDGNDSSSSFTHYRMKLRTNLMRAKLSSSGDGKVEWRPKSDRESVFLAVRKRYSSALIVEFRKSTIGPDSTPAMAVLWLKDIPDEEERTVSLEVWKGGKERAHRMTTSYGYHGMEEGERPLGEIELTLKFWRGLSGYHKTYANKGKHTDMKNVMEVLDTANDQGQMDEDDDGYISDQSSSNPDTDSDSDTSSDTHTAASASASGSVQPPTENKEKKSKMRSMRQKKLRTHVNDDSSNSDSDAGEASSPKSKLDPTQLAQKPLEKAKDVAAAVLDVDGHNDPNDGSRGLRAQVRDYKDHRRELHRKHRGVMQWKGARTLDWMAEKVRRGKGRVGQVFEHGEDKKSGDIETEV</sequence>